<gene>
    <name evidence="12" type="ORF">HMPREF9709_00038</name>
</gene>
<dbReference type="Gene3D" id="2.60.40.1290">
    <property type="match status" value="2"/>
</dbReference>
<keyword evidence="5 8" id="KW-0732">Signal</keyword>
<reference evidence="12 13" key="1">
    <citation type="submission" date="2012-01" db="EMBL/GenBank/DDBJ databases">
        <title>The Genome Sequence of Helcococcus kunzii ATCC 51366.</title>
        <authorList>
            <consortium name="The Broad Institute Genome Sequencing Platform"/>
            <person name="Earl A."/>
            <person name="Ward D."/>
            <person name="Feldgarden M."/>
            <person name="Gevers D."/>
            <person name="Huys G."/>
            <person name="Young S.K."/>
            <person name="Zeng Q."/>
            <person name="Gargeya S."/>
            <person name="Fitzgerald M."/>
            <person name="Haas B."/>
            <person name="Abouelleil A."/>
            <person name="Alvarado L."/>
            <person name="Arachchi H.M."/>
            <person name="Berlin A."/>
            <person name="Chapman S.B."/>
            <person name="Gearin G."/>
            <person name="Goldberg J."/>
            <person name="Griggs A."/>
            <person name="Gujja S."/>
            <person name="Hansen M."/>
            <person name="Heiman D."/>
            <person name="Howarth C."/>
            <person name="Larimer J."/>
            <person name="Lui A."/>
            <person name="MacDonald P.J.P."/>
            <person name="McCowen C."/>
            <person name="Montmayeur A."/>
            <person name="Murphy C."/>
            <person name="Neiman D."/>
            <person name="Pearson M."/>
            <person name="Priest M."/>
            <person name="Roberts A."/>
            <person name="Saif S."/>
            <person name="Shea T."/>
            <person name="Sisk P."/>
            <person name="Stolte C."/>
            <person name="Sykes S."/>
            <person name="Wortman J."/>
            <person name="Nusbaum C."/>
            <person name="Birren B."/>
        </authorList>
    </citation>
    <scope>NUCLEOTIDE SEQUENCE [LARGE SCALE GENOMIC DNA]</scope>
    <source>
        <strain evidence="12 13">ATCC 51366</strain>
    </source>
</reference>
<dbReference type="InterPro" id="IPR008966">
    <property type="entry name" value="Adhesion_dom_sf"/>
</dbReference>
<evidence type="ECO:0000256" key="5">
    <source>
        <dbReference type="ARBA" id="ARBA00022729"/>
    </source>
</evidence>
<keyword evidence="6" id="KW-0572">Peptidoglycan-anchor</keyword>
<feature type="domain" description="SpaA-like prealbumin fold" evidence="10">
    <location>
        <begin position="932"/>
        <end position="1020"/>
    </location>
</feature>
<dbReference type="Pfam" id="PF10425">
    <property type="entry name" value="SdrG_C_C"/>
    <property type="match status" value="2"/>
</dbReference>
<dbReference type="GO" id="GO:0007155">
    <property type="term" value="P:cell adhesion"/>
    <property type="evidence" value="ECO:0007669"/>
    <property type="project" value="InterPro"/>
</dbReference>
<feature type="signal peptide" evidence="8">
    <location>
        <begin position="1"/>
        <end position="27"/>
    </location>
</feature>
<dbReference type="RefSeq" id="WP_005396810.1">
    <property type="nucleotide sequence ID" value="NZ_JH601088.1"/>
</dbReference>
<dbReference type="PANTHER" id="PTHR36108:SF13">
    <property type="entry name" value="COLOSSIN-B-RELATED"/>
    <property type="match status" value="1"/>
</dbReference>
<evidence type="ECO:0000256" key="1">
    <source>
        <dbReference type="ARBA" id="ARBA00004168"/>
    </source>
</evidence>
<comment type="caution">
    <text evidence="12">The sequence shown here is derived from an EMBL/GenBank/DDBJ whole genome shotgun (WGS) entry which is preliminary data.</text>
</comment>
<evidence type="ECO:0008006" key="14">
    <source>
        <dbReference type="Google" id="ProtNLM"/>
    </source>
</evidence>
<dbReference type="Gene3D" id="2.60.40.1280">
    <property type="match status" value="2"/>
</dbReference>
<dbReference type="SUPFAM" id="SSF49401">
    <property type="entry name" value="Bacterial adhesins"/>
    <property type="match status" value="4"/>
</dbReference>
<dbReference type="OrthoDB" id="3268315at2"/>
<evidence type="ECO:0000256" key="3">
    <source>
        <dbReference type="ARBA" id="ARBA00022512"/>
    </source>
</evidence>
<dbReference type="eggNOG" id="COG4932">
    <property type="taxonomic scope" value="Bacteria"/>
</dbReference>
<protein>
    <recommendedName>
        <fullName evidence="14">LPXTG-domain-containing protein cell wall anchor domain</fullName>
    </recommendedName>
</protein>
<keyword evidence="7" id="KW-0812">Transmembrane</keyword>
<dbReference type="Pfam" id="PF17802">
    <property type="entry name" value="SpaA"/>
    <property type="match status" value="6"/>
</dbReference>
<dbReference type="InterPro" id="IPR041171">
    <property type="entry name" value="SDR_Ig"/>
</dbReference>
<evidence type="ECO:0000259" key="11">
    <source>
        <dbReference type="Pfam" id="PF17961"/>
    </source>
</evidence>
<feature type="transmembrane region" description="Helical" evidence="7">
    <location>
        <begin position="2020"/>
        <end position="2037"/>
    </location>
</feature>
<dbReference type="EMBL" id="AGEI01000002">
    <property type="protein sequence ID" value="EHR36283.1"/>
    <property type="molecule type" value="Genomic_DNA"/>
</dbReference>
<feature type="domain" description="SpaA-like prealbumin fold" evidence="10">
    <location>
        <begin position="1865"/>
        <end position="1981"/>
    </location>
</feature>
<feature type="domain" description="SpaA-like prealbumin fold" evidence="10">
    <location>
        <begin position="1759"/>
        <end position="1854"/>
    </location>
</feature>
<evidence type="ECO:0000256" key="8">
    <source>
        <dbReference type="SAM" id="SignalP"/>
    </source>
</evidence>
<feature type="domain" description="SpaA-like prealbumin fold" evidence="10">
    <location>
        <begin position="1235"/>
        <end position="1320"/>
    </location>
</feature>
<keyword evidence="13" id="KW-1185">Reference proteome</keyword>
<feature type="domain" description="SDR-like Ig" evidence="11">
    <location>
        <begin position="1443"/>
        <end position="1541"/>
    </location>
</feature>
<proteinExistence type="inferred from homology"/>
<dbReference type="SUPFAM" id="SSF49478">
    <property type="entry name" value="Cna protein B-type domain"/>
    <property type="match status" value="3"/>
</dbReference>
<keyword evidence="7" id="KW-0472">Membrane</keyword>
<feature type="domain" description="Fibrinogen-binding" evidence="9">
    <location>
        <begin position="744"/>
        <end position="873"/>
    </location>
</feature>
<dbReference type="Pfam" id="PF17961">
    <property type="entry name" value="Big_8"/>
    <property type="match status" value="2"/>
</dbReference>
<evidence type="ECO:0000256" key="4">
    <source>
        <dbReference type="ARBA" id="ARBA00022525"/>
    </source>
</evidence>
<dbReference type="Gene3D" id="2.60.40.10">
    <property type="entry name" value="Immunoglobulins"/>
    <property type="match status" value="6"/>
</dbReference>
<dbReference type="HOGENOM" id="CLU_233207_0_0_9"/>
<dbReference type="Proteomes" id="UP000004191">
    <property type="component" value="Unassembled WGS sequence"/>
</dbReference>
<keyword evidence="4" id="KW-0964">Secreted</keyword>
<dbReference type="InterPro" id="IPR041033">
    <property type="entry name" value="SpaA_PFL_dom_1"/>
</dbReference>
<feature type="chain" id="PRO_5003591146" description="LPXTG-domain-containing protein cell wall anchor domain" evidence="8">
    <location>
        <begin position="28"/>
        <end position="2045"/>
    </location>
</feature>
<evidence type="ECO:0000256" key="6">
    <source>
        <dbReference type="ARBA" id="ARBA00023088"/>
    </source>
</evidence>
<keyword evidence="3" id="KW-0134">Cell wall</keyword>
<comment type="similarity">
    <text evidence="2">Belongs to the serine-aspartate repeat-containing protein (SDr) family.</text>
</comment>
<accession>H3NL27</accession>
<feature type="domain" description="SDR-like Ig" evidence="11">
    <location>
        <begin position="604"/>
        <end position="695"/>
    </location>
</feature>
<organism evidence="12 13">
    <name type="scientific">Helcococcus kunzii ATCC 51366</name>
    <dbReference type="NCBI Taxonomy" id="883114"/>
    <lineage>
        <taxon>Bacteria</taxon>
        <taxon>Bacillati</taxon>
        <taxon>Bacillota</taxon>
        <taxon>Tissierellia</taxon>
        <taxon>Tissierellales</taxon>
        <taxon>Peptoniphilaceae</taxon>
        <taxon>Helcococcus</taxon>
    </lineage>
</organism>
<comment type="subcellular location">
    <subcellularLocation>
        <location evidence="1">Secreted</location>
        <location evidence="1">Cell wall</location>
        <topology evidence="1">Peptidoglycan-anchor</topology>
    </subcellularLocation>
</comment>
<evidence type="ECO:0000259" key="10">
    <source>
        <dbReference type="Pfam" id="PF17802"/>
    </source>
</evidence>
<sequence>MQKIKKKIFIFLSILILVSSMPMKSFAEGFEKIKESNFENEAEVIKKKTIEDVNESTGEKTTIEVNKNQENSKNIKNQLNFDSKIDLRLEYKNIVENLEITSNQEINTKILEKTYEDYKYITRSNYKSKDDIINESPIKLSLNKSKDNLYVDENKIFVNANLDLNKVADEEIDSYTLVLQKSIKLNGKVYRNDDLSKIKFILSSLDALESKINENSLDESKLNEQKLKFAKLIEDLRKIKPIYNLLDYGLKIDENYVEEQKKYIEKHKSNPEKFPLKYNENYYAIKLVKDKNFFGKIPSDIKFAFSFNDNQIFHGDLLALEFTADLKSKLNIKKDINFISLLGSDLLTDPIGKIQKRINDEKIELEKVKKLIDFETHQDSLKKSTFNIDYDNNVNKTDNIKSLSFENKEVESQILSGGLLKDDISIKSSSVKYMDNIQLNTEKAQDINYKDIENSVNIFASSITPRSFYYLNNNVLPVRTIASDTTKLTVNKKDENGSPLKNAKFKLSGTKLDGTQYSVEKISEDTGVASFDGLQPGNYILEEVLPPENYKKISTQWSVYVSPNGAIFVNEKRDNVIIVPSEGQDVSKKISGNISINSPDSITIGDGKTISVTANLNVNGVKENDYFDVKFSPNIHYNMLQYDKPNQPTIVDSSGKVIARPKLIKTSLGGEKIIRYTFTGYVNDIVGDLDFDIQFGGYSIDYYNARNAGNQNITVNIGSITGSKNVNVLFDRPSTVNNNPSNPINIDTSFYYTNDQNGKYTQLVYVNPLKNNINISTNLEITPYINHQGVDKSIDNIVANIDPINTTIKIYKLKDVNAKFDQAVIFDETKLIDVTTQFNGKINIINGKATISFSKPINSESYLVKIDSNMKYPTGVIQGTFLAQTAVLRSSNAYVSKILAIAVNSGGTYGSGTSYIRRKASLDVTNLKEKSSFEIEKVDSKNNAVKLENAKFSLTKLADNGSKTEIIREKSTGSDGKLKFDNLENGSYLLEETKAPDGYRETFTPIKILISGGKVYKYKQKKESQSTIPDALKTDKSYNGLAGITGKIVSVDEKNNTFIYRLYANDWTESNNPVYFYYNYQNPKVNIKTSSNVTIESVTMSKVHVQYAIYDSYLPKVNIENFNSGLFYDFQPNANINFESNTAQIGFGNVVNNGYLYQLLEDGSVAVIDVKGKYTDQSKIDVEASFSYNSKDYVLQKATINNSYMEAKEDNRQELQEITQDKPLTITNDKELLVFEKVDSENNDIKLNGVKFELRKKSGEIIKEYYSNIDGKVSIDTSELRSGDYELHEIKALEGYKLPDNSEVGKFTIDNSGKIINISPQDKVITNIPLGENKVTVKKKDEKDIAMSNVQFKLVDSRGHTVAIKTTNSIGEVEFDKLPFGEYSLVELKSKEGYILDSKPKKILIGKDFEIPNVVGNDVSDRVSSTNSEFIVDGKRQTLIKPLNAEQIIVRNTFQFGPGIKPGDYFIVDYSENVDVGGLSPNQYVDLNIVGTAGLLAKGKWIQGTHSIKYTFTEYISNYRVNEAKLTTYIYIDFDTVKSSGNQWITQKIGSKIIMSKQLMVDYSNLALYDNVSGLGSTITEYDGSKSYYKHVVYLNPYGSRMYYGDRTVLSYIFDTNGDKNSSAIVNNTTKMDLYLVNNLSDFAESYSFDTNGKYKLREGVDYIRQNYNGTVEINFINYKPIDGYKIALVVDGKMDMDSDKPLNPSVKLYNAWIEYDVYGNQVEYNHWHIATASVTKQANISETEGYLDITLTNYPNVIEFTKKDISDDKRKDFSGVNFELRYSSNKDGIYEKVKNSEKTTTKDGKIFYSKLKTGFYQLFETKTWQGYKLPIEAVAKFEVNIDGEIINITPENKIIENSKSETGIEFVKIDGKTRNDVNPNYLEAEFTLYKWDDASQNDDKFIEYKKKDSSTGKQTNENYTVKSDKLNGIFKFDGLEDGKYAVKETKAPVSSDGVSYINPSGYITEFTIKDSTIVDIVYKNSTFGEVKKVSVDTGEKQINYVYNYKGEYPSTGGFGSKKYHQFGGAMMVISLLYIYLKRKKMNIN</sequence>
<name>H3NL27_9FIRM</name>
<keyword evidence="7" id="KW-1133">Transmembrane helix</keyword>
<evidence type="ECO:0000313" key="12">
    <source>
        <dbReference type="EMBL" id="EHR36283.1"/>
    </source>
</evidence>
<dbReference type="GeneID" id="96998065"/>
<dbReference type="PANTHER" id="PTHR36108">
    <property type="entry name" value="COLOSSIN-B-RELATED"/>
    <property type="match status" value="1"/>
</dbReference>
<evidence type="ECO:0000256" key="2">
    <source>
        <dbReference type="ARBA" id="ARBA00007257"/>
    </source>
</evidence>
<feature type="domain" description="Fibrinogen-binding" evidence="9">
    <location>
        <begin position="1573"/>
        <end position="1703"/>
    </location>
</feature>
<dbReference type="InterPro" id="IPR013783">
    <property type="entry name" value="Ig-like_fold"/>
</dbReference>
<dbReference type="InterPro" id="IPR011252">
    <property type="entry name" value="Fibrogen-bd_dom1"/>
</dbReference>
<evidence type="ECO:0000256" key="7">
    <source>
        <dbReference type="SAM" id="Phobius"/>
    </source>
</evidence>
<feature type="domain" description="SpaA-like prealbumin fold" evidence="10">
    <location>
        <begin position="1334"/>
        <end position="1409"/>
    </location>
</feature>
<evidence type="ECO:0000259" key="9">
    <source>
        <dbReference type="Pfam" id="PF10425"/>
    </source>
</evidence>
<dbReference type="InterPro" id="IPR011266">
    <property type="entry name" value="Adhesin_Fg-bd_dom_2"/>
</dbReference>
<evidence type="ECO:0000313" key="13">
    <source>
        <dbReference type="Proteomes" id="UP000004191"/>
    </source>
</evidence>
<feature type="domain" description="SpaA-like prealbumin fold" evidence="10">
    <location>
        <begin position="487"/>
        <end position="569"/>
    </location>
</feature>
<dbReference type="STRING" id="883114.HMPREF9709_00038"/>